<dbReference type="GO" id="GO:0015097">
    <property type="term" value="F:mercury ion transmembrane transporter activity"/>
    <property type="evidence" value="ECO:0007669"/>
    <property type="project" value="InterPro"/>
</dbReference>
<dbReference type="VEuPathDB" id="CryptoDB:Vbra_10214"/>
<evidence type="ECO:0000256" key="3">
    <source>
        <dbReference type="SAM" id="SignalP"/>
    </source>
</evidence>
<feature type="compositionally biased region" description="Low complexity" evidence="1">
    <location>
        <begin position="301"/>
        <end position="311"/>
    </location>
</feature>
<evidence type="ECO:0000313" key="5">
    <source>
        <dbReference type="Proteomes" id="UP000041254"/>
    </source>
</evidence>
<feature type="chain" id="PRO_5005190357" description="MerC domain-containing protein" evidence="3">
    <location>
        <begin position="23"/>
        <end position="467"/>
    </location>
</feature>
<feature type="region of interest" description="Disordered" evidence="1">
    <location>
        <begin position="52"/>
        <end position="91"/>
    </location>
</feature>
<dbReference type="EMBL" id="CDMY01000760">
    <property type="protein sequence ID" value="CEM32767.1"/>
    <property type="molecule type" value="Genomic_DNA"/>
</dbReference>
<dbReference type="Proteomes" id="UP000041254">
    <property type="component" value="Unassembled WGS sequence"/>
</dbReference>
<keyword evidence="2" id="KW-1133">Transmembrane helix</keyword>
<evidence type="ECO:0000256" key="2">
    <source>
        <dbReference type="SAM" id="Phobius"/>
    </source>
</evidence>
<dbReference type="Pfam" id="PF03203">
    <property type="entry name" value="MerC"/>
    <property type="match status" value="1"/>
</dbReference>
<keyword evidence="3" id="KW-0732">Signal</keyword>
<feature type="signal peptide" evidence="3">
    <location>
        <begin position="1"/>
        <end position="22"/>
    </location>
</feature>
<feature type="region of interest" description="Disordered" evidence="1">
    <location>
        <begin position="291"/>
        <end position="311"/>
    </location>
</feature>
<accession>A0A0G4GQQ2</accession>
<sequence length="467" mass="50684">MCQFRCSAVLLTSFIIAHPSLAAQDALLPTSLQAAFVPSAVRSSLRLPRQLKPSRLPRLSSDGPPVSDDDASFTLTVDKPGEQAAPSPPIAPKGARVLDNFGTIPLKIQSAIIYLNEWVLKNENRPDAQPLIQALSRPPAASSNLDANDPMSLRDSVNIQKGKFEEGEAITEETFQFVQTLQTLGEEDPELLEAYRVLNEWLIESMGGTEATQAALERNVEKYETMLREQSSPDATRMAALSLPSDGKPFGSLTRPLSRSPRLSRGLSRLFGGRSFSLPLTRLRATREALSIGQETETTETEATTQPQAIAQTPVKKKRRWGLSEFATLASILCALDCTVLPAFMATVPILGLASPDKFAALHALSHKLALYVMVPIGAMAVGSNYAQHKRFPLALWGVLGVAAIFAAHVDVASVLVGVPASIALWIHSKHQLISVFGAANLIASNYYSHQLTHDHDEHGHCCDHKH</sequence>
<evidence type="ECO:0000313" key="4">
    <source>
        <dbReference type="EMBL" id="CEM32767.1"/>
    </source>
</evidence>
<dbReference type="InParanoid" id="A0A0G4GQQ2"/>
<dbReference type="AlphaFoldDB" id="A0A0G4GQQ2"/>
<dbReference type="GO" id="GO:0016020">
    <property type="term" value="C:membrane"/>
    <property type="evidence" value="ECO:0007669"/>
    <property type="project" value="InterPro"/>
</dbReference>
<dbReference type="InterPro" id="IPR004891">
    <property type="entry name" value="Mercury-R_MerC"/>
</dbReference>
<proteinExistence type="predicted"/>
<reference evidence="4 5" key="1">
    <citation type="submission" date="2014-11" db="EMBL/GenBank/DDBJ databases">
        <authorList>
            <person name="Zhu J."/>
            <person name="Qi W."/>
            <person name="Song R."/>
        </authorList>
    </citation>
    <scope>NUCLEOTIDE SEQUENCE [LARGE SCALE GENOMIC DNA]</scope>
</reference>
<feature type="transmembrane region" description="Helical" evidence="2">
    <location>
        <begin position="394"/>
        <end position="427"/>
    </location>
</feature>
<protein>
    <recommendedName>
        <fullName evidence="6">MerC domain-containing protein</fullName>
    </recommendedName>
</protein>
<keyword evidence="5" id="KW-1185">Reference proteome</keyword>
<keyword evidence="2" id="KW-0472">Membrane</keyword>
<gene>
    <name evidence="4" type="ORF">Vbra_10214</name>
</gene>
<evidence type="ECO:0000256" key="1">
    <source>
        <dbReference type="SAM" id="MobiDB-lite"/>
    </source>
</evidence>
<keyword evidence="2" id="KW-0812">Transmembrane</keyword>
<evidence type="ECO:0008006" key="6">
    <source>
        <dbReference type="Google" id="ProtNLM"/>
    </source>
</evidence>
<feature type="transmembrane region" description="Helical" evidence="2">
    <location>
        <begin position="326"/>
        <end position="348"/>
    </location>
</feature>
<dbReference type="OrthoDB" id="45840at2759"/>
<name>A0A0G4GQQ2_VITBC</name>
<feature type="transmembrane region" description="Helical" evidence="2">
    <location>
        <begin position="369"/>
        <end position="388"/>
    </location>
</feature>
<organism evidence="4 5">
    <name type="scientific">Vitrella brassicaformis (strain CCMP3155)</name>
    <dbReference type="NCBI Taxonomy" id="1169540"/>
    <lineage>
        <taxon>Eukaryota</taxon>
        <taxon>Sar</taxon>
        <taxon>Alveolata</taxon>
        <taxon>Colpodellida</taxon>
        <taxon>Vitrellaceae</taxon>
        <taxon>Vitrella</taxon>
    </lineage>
</organism>